<evidence type="ECO:0000256" key="3">
    <source>
        <dbReference type="SAM" id="Phobius"/>
    </source>
</evidence>
<proteinExistence type="inferred from homology"/>
<dbReference type="RefSeq" id="WP_085172757.1">
    <property type="nucleotide sequence ID" value="NZ_JAPQYE010000005.1"/>
</dbReference>
<keyword evidence="3" id="KW-0472">Membrane</keyword>
<feature type="compositionally biased region" description="Basic and acidic residues" evidence="2">
    <location>
        <begin position="32"/>
        <end position="41"/>
    </location>
</feature>
<dbReference type="EMBL" id="LQPC01000020">
    <property type="protein sequence ID" value="ORV90298.1"/>
    <property type="molecule type" value="Genomic_DNA"/>
</dbReference>
<dbReference type="Pfam" id="PF05532">
    <property type="entry name" value="CsbD"/>
    <property type="match status" value="1"/>
</dbReference>
<name>A0A1X1WUY0_MYCIR</name>
<comment type="similarity">
    <text evidence="1">Belongs to the UPF0337 (CsbD) family.</text>
</comment>
<evidence type="ECO:0000256" key="1">
    <source>
        <dbReference type="ARBA" id="ARBA00009129"/>
    </source>
</evidence>
<dbReference type="AlphaFoldDB" id="A0A1X1WUY0"/>
<organism evidence="5 6">
    <name type="scientific">Mycolicibacterium iranicum</name>
    <name type="common">Mycobacterium iranicum</name>
    <dbReference type="NCBI Taxonomy" id="912594"/>
    <lineage>
        <taxon>Bacteria</taxon>
        <taxon>Bacillati</taxon>
        <taxon>Actinomycetota</taxon>
        <taxon>Actinomycetes</taxon>
        <taxon>Mycobacteriales</taxon>
        <taxon>Mycobacteriaceae</taxon>
        <taxon>Mycolicibacterium</taxon>
    </lineage>
</organism>
<comment type="caution">
    <text evidence="5">The sequence shown here is derived from an EMBL/GenBank/DDBJ whole genome shotgun (WGS) entry which is preliminary data.</text>
</comment>
<keyword evidence="3" id="KW-0812">Transmembrane</keyword>
<reference evidence="5 6" key="1">
    <citation type="submission" date="2016-01" db="EMBL/GenBank/DDBJ databases">
        <title>The new phylogeny of the genus Mycobacterium.</title>
        <authorList>
            <person name="Tarcisio F."/>
            <person name="Conor M."/>
            <person name="Antonella G."/>
            <person name="Elisabetta G."/>
            <person name="Giulia F.S."/>
            <person name="Sara T."/>
            <person name="Anna F."/>
            <person name="Clotilde B."/>
            <person name="Roberto B."/>
            <person name="Veronica D.S."/>
            <person name="Fabio R."/>
            <person name="Monica P."/>
            <person name="Olivier J."/>
            <person name="Enrico T."/>
            <person name="Nicola S."/>
        </authorList>
    </citation>
    <scope>NUCLEOTIDE SEQUENCE [LARGE SCALE GENOMIC DNA]</scope>
    <source>
        <strain evidence="5 6">DSM 45541</strain>
    </source>
</reference>
<keyword evidence="3" id="KW-1133">Transmembrane helix</keyword>
<dbReference type="InterPro" id="IPR008462">
    <property type="entry name" value="CsbD"/>
</dbReference>
<accession>A0A1X1WUY0</accession>
<feature type="region of interest" description="Disordered" evidence="2">
    <location>
        <begin position="1"/>
        <end position="41"/>
    </location>
</feature>
<feature type="transmembrane region" description="Helical" evidence="3">
    <location>
        <begin position="82"/>
        <end position="100"/>
    </location>
</feature>
<sequence length="126" mass="12882">MGELSNGAEKLTGAAKEAAGKALQDDQLQTEGKADQVKSDVTKAVDDAKEVAAEKAQDVKQTISSTADDLAAKADSVNGKGVAFGIGAAALAVGAVWVAYRVAKASAKRHPAVRVARSAVHAVRER</sequence>
<dbReference type="Gene3D" id="1.10.1470.10">
    <property type="entry name" value="YjbJ"/>
    <property type="match status" value="1"/>
</dbReference>
<feature type="domain" description="CsbD-like" evidence="4">
    <location>
        <begin position="5"/>
        <end position="52"/>
    </location>
</feature>
<evidence type="ECO:0000313" key="6">
    <source>
        <dbReference type="Proteomes" id="UP000193622"/>
    </source>
</evidence>
<protein>
    <recommendedName>
        <fullName evidence="4">CsbD-like domain-containing protein</fullName>
    </recommendedName>
</protein>
<evidence type="ECO:0000256" key="2">
    <source>
        <dbReference type="SAM" id="MobiDB-lite"/>
    </source>
</evidence>
<dbReference type="InterPro" id="IPR036629">
    <property type="entry name" value="YjbJ_sf"/>
</dbReference>
<evidence type="ECO:0000259" key="4">
    <source>
        <dbReference type="Pfam" id="PF05532"/>
    </source>
</evidence>
<evidence type="ECO:0000313" key="5">
    <source>
        <dbReference type="EMBL" id="ORV90298.1"/>
    </source>
</evidence>
<dbReference type="SUPFAM" id="SSF69047">
    <property type="entry name" value="Hypothetical protein YjbJ"/>
    <property type="match status" value="1"/>
</dbReference>
<gene>
    <name evidence="5" type="ORF">AWC12_05895</name>
</gene>
<dbReference type="Proteomes" id="UP000193622">
    <property type="component" value="Unassembled WGS sequence"/>
</dbReference>